<feature type="region of interest" description="Disordered" evidence="1">
    <location>
        <begin position="78"/>
        <end position="105"/>
    </location>
</feature>
<gene>
    <name evidence="3" type="ORF">GU243_08355</name>
</gene>
<dbReference type="InterPro" id="IPR010982">
    <property type="entry name" value="Lambda_DNA-bd_dom_sf"/>
</dbReference>
<dbReference type="EMBL" id="CP047898">
    <property type="protein sequence ID" value="QHK19738.1"/>
    <property type="molecule type" value="Genomic_DNA"/>
</dbReference>
<evidence type="ECO:0000259" key="2">
    <source>
        <dbReference type="Pfam" id="PF01381"/>
    </source>
</evidence>
<organism evidence="3 4">
    <name type="scientific">Pseudarthrobacter psychrotolerans</name>
    <dbReference type="NCBI Taxonomy" id="2697569"/>
    <lineage>
        <taxon>Bacteria</taxon>
        <taxon>Bacillati</taxon>
        <taxon>Actinomycetota</taxon>
        <taxon>Actinomycetes</taxon>
        <taxon>Micrococcales</taxon>
        <taxon>Micrococcaceae</taxon>
        <taxon>Pseudarthrobacter</taxon>
    </lineage>
</organism>
<evidence type="ECO:0000313" key="4">
    <source>
        <dbReference type="Proteomes" id="UP000464186"/>
    </source>
</evidence>
<dbReference type="SUPFAM" id="SSF47413">
    <property type="entry name" value="lambda repressor-like DNA-binding domains"/>
    <property type="match status" value="1"/>
</dbReference>
<protein>
    <submittedName>
        <fullName evidence="3">Helix-turn-helix domain-containing protein</fullName>
    </submittedName>
</protein>
<dbReference type="CDD" id="cd00093">
    <property type="entry name" value="HTH_XRE"/>
    <property type="match status" value="1"/>
</dbReference>
<sequence>MDDHKALRAVGELLAEGRGRLGLTQAEFAVRAGLGVQSLRFFEKGYRWPGQSVRLRIETGLGWYVGAITEFRERAATGQSVDSSLETMTLTSQPGPGEDPVGGAE</sequence>
<dbReference type="InterPro" id="IPR001387">
    <property type="entry name" value="Cro/C1-type_HTH"/>
</dbReference>
<dbReference type="KEGG" id="psey:GU243_08355"/>
<dbReference type="Proteomes" id="UP000464186">
    <property type="component" value="Chromosome"/>
</dbReference>
<proteinExistence type="predicted"/>
<dbReference type="GO" id="GO:0003677">
    <property type="term" value="F:DNA binding"/>
    <property type="evidence" value="ECO:0007669"/>
    <property type="project" value="InterPro"/>
</dbReference>
<feature type="compositionally biased region" description="Polar residues" evidence="1">
    <location>
        <begin position="78"/>
        <end position="94"/>
    </location>
</feature>
<evidence type="ECO:0000256" key="1">
    <source>
        <dbReference type="SAM" id="MobiDB-lite"/>
    </source>
</evidence>
<keyword evidence="4" id="KW-1185">Reference proteome</keyword>
<name>A0A6P1NK73_9MICC</name>
<accession>A0A6P1NK73</accession>
<feature type="domain" description="HTH cro/C1-type" evidence="2">
    <location>
        <begin position="15"/>
        <end position="57"/>
    </location>
</feature>
<dbReference type="AlphaFoldDB" id="A0A6P1NK73"/>
<evidence type="ECO:0000313" key="3">
    <source>
        <dbReference type="EMBL" id="QHK19738.1"/>
    </source>
</evidence>
<dbReference type="Pfam" id="PF01381">
    <property type="entry name" value="HTH_3"/>
    <property type="match status" value="1"/>
</dbReference>
<dbReference type="Gene3D" id="1.10.260.40">
    <property type="entry name" value="lambda repressor-like DNA-binding domains"/>
    <property type="match status" value="1"/>
</dbReference>
<reference evidence="3 4" key="1">
    <citation type="submission" date="2020-01" db="EMBL/GenBank/DDBJ databases">
        <title>Pseudarthrobacter psychrotolerans sp. nov., isolated from antarctic soil.</title>
        <authorList>
            <person name="Shin Y."/>
            <person name="Park W."/>
        </authorList>
    </citation>
    <scope>NUCLEOTIDE SEQUENCE [LARGE SCALE GENOMIC DNA]</scope>
    <source>
        <strain evidence="3 4">YJ56</strain>
    </source>
</reference>